<evidence type="ECO:0000256" key="4">
    <source>
        <dbReference type="ARBA" id="ARBA00023125"/>
    </source>
</evidence>
<dbReference type="InterPro" id="IPR003115">
    <property type="entry name" value="ParB_N"/>
</dbReference>
<dbReference type="PANTHER" id="PTHR33375:SF1">
    <property type="entry name" value="CHROMOSOME-PARTITIONING PROTEIN PARB-RELATED"/>
    <property type="match status" value="1"/>
</dbReference>
<dbReference type="FunFam" id="3.90.1530.30:FF:000001">
    <property type="entry name" value="Chromosome partitioning protein ParB"/>
    <property type="match status" value="1"/>
</dbReference>
<keyword evidence="4" id="KW-0238">DNA-binding</keyword>
<gene>
    <name evidence="6" type="ORF">SAMN04490355_102042</name>
</gene>
<dbReference type="GO" id="GO:0009295">
    <property type="term" value="C:nucleoid"/>
    <property type="evidence" value="ECO:0007669"/>
    <property type="project" value="UniProtKB-SubCell"/>
</dbReference>
<dbReference type="STRING" id="1123291.SAMN04490355_102042"/>
<dbReference type="InterPro" id="IPR057240">
    <property type="entry name" value="ParB_dimer_C"/>
</dbReference>
<evidence type="ECO:0000313" key="6">
    <source>
        <dbReference type="EMBL" id="SFL83423.1"/>
    </source>
</evidence>
<keyword evidence="7" id="KW-1185">Reference proteome</keyword>
<reference evidence="7" key="1">
    <citation type="submission" date="2016-10" db="EMBL/GenBank/DDBJ databases">
        <authorList>
            <person name="Varghese N."/>
            <person name="Submissions S."/>
        </authorList>
    </citation>
    <scope>NUCLEOTIDE SEQUENCE [LARGE SCALE GENOMIC DNA]</scope>
    <source>
        <strain evidence="7">DSM 13327</strain>
    </source>
</reference>
<evidence type="ECO:0000256" key="2">
    <source>
        <dbReference type="ARBA" id="ARBA00006295"/>
    </source>
</evidence>
<evidence type="ECO:0000256" key="1">
    <source>
        <dbReference type="ARBA" id="ARBA00004453"/>
    </source>
</evidence>
<dbReference type="NCBIfam" id="TIGR00180">
    <property type="entry name" value="parB_part"/>
    <property type="match status" value="1"/>
</dbReference>
<keyword evidence="3" id="KW-0159">Chromosome partition</keyword>
<dbReference type="Gene3D" id="3.90.1530.30">
    <property type="match status" value="1"/>
</dbReference>
<dbReference type="InterPro" id="IPR050336">
    <property type="entry name" value="Chromosome_partition/occlusion"/>
</dbReference>
<dbReference type="SUPFAM" id="SSF110849">
    <property type="entry name" value="ParB/Sulfiredoxin"/>
    <property type="match status" value="1"/>
</dbReference>
<dbReference type="CDD" id="cd16393">
    <property type="entry name" value="SPO0J_N"/>
    <property type="match status" value="1"/>
</dbReference>
<dbReference type="Proteomes" id="UP000199520">
    <property type="component" value="Unassembled WGS sequence"/>
</dbReference>
<dbReference type="Pfam" id="PF23552">
    <property type="entry name" value="ParB_C"/>
    <property type="match status" value="1"/>
</dbReference>
<dbReference type="SMART" id="SM00470">
    <property type="entry name" value="ParB"/>
    <property type="match status" value="1"/>
</dbReference>
<dbReference type="InterPro" id="IPR004437">
    <property type="entry name" value="ParB/RepB/Spo0J"/>
</dbReference>
<dbReference type="SUPFAM" id="SSF109709">
    <property type="entry name" value="KorB DNA-binding domain-like"/>
    <property type="match status" value="1"/>
</dbReference>
<evidence type="ECO:0000259" key="5">
    <source>
        <dbReference type="SMART" id="SM00470"/>
    </source>
</evidence>
<dbReference type="RefSeq" id="WP_090937496.1">
    <property type="nucleotide sequence ID" value="NZ_FOTS01000020.1"/>
</dbReference>
<proteinExistence type="inferred from homology"/>
<dbReference type="Pfam" id="PF17762">
    <property type="entry name" value="HTH_ParB"/>
    <property type="match status" value="1"/>
</dbReference>
<feature type="domain" description="ParB-like N-terminal" evidence="5">
    <location>
        <begin position="31"/>
        <end position="120"/>
    </location>
</feature>
<dbReference type="OrthoDB" id="9802051at2"/>
<dbReference type="Gene3D" id="1.10.10.2830">
    <property type="match status" value="1"/>
</dbReference>
<dbReference type="FunFam" id="1.10.10.2830:FF:000001">
    <property type="entry name" value="Chromosome partitioning protein ParB"/>
    <property type="match status" value="1"/>
</dbReference>
<dbReference type="GO" id="GO:0045881">
    <property type="term" value="P:positive regulation of sporulation resulting in formation of a cellular spore"/>
    <property type="evidence" value="ECO:0007669"/>
    <property type="project" value="TreeGrafter"/>
</dbReference>
<dbReference type="GO" id="GO:0003677">
    <property type="term" value="F:DNA binding"/>
    <property type="evidence" value="ECO:0007669"/>
    <property type="project" value="UniProtKB-KW"/>
</dbReference>
<dbReference type="AlphaFoldDB" id="A0A1I4KXV4"/>
<dbReference type="InterPro" id="IPR041468">
    <property type="entry name" value="HTH_ParB/Spo0J"/>
</dbReference>
<dbReference type="InterPro" id="IPR036086">
    <property type="entry name" value="ParB/Sulfiredoxin_sf"/>
</dbReference>
<sequence length="303" mass="34302">MMNSNSQRGLGRGLDALFSSTKGGDEEPLIRSVLISKIIPNKFQPRRIFDEEVLQELVSSISQYGVLQPLVVRKNNDIYELVAGERRLRASQQAGLKEIPVIIKEYTDREMMEISLIENIQREDLNAIEEALAYRRLMDEFRLTQEEVAKRIGRSRSVIANMVRLLNLHPKVQEYVSRGTLSMGQSRPLLALEAPESQVEAAEIIIDNDLSARDAEELVKRLSDKGGPGKQQPRTIEEKNFFVTEAEDRLKMILGTQVKIKEGKFKSKIEIEFSSSEDLERILEVLSGDETPVSNKSRGTFAV</sequence>
<evidence type="ECO:0000313" key="7">
    <source>
        <dbReference type="Proteomes" id="UP000199520"/>
    </source>
</evidence>
<accession>A0A1I4KXV4</accession>
<dbReference type="PANTHER" id="PTHR33375">
    <property type="entry name" value="CHROMOSOME-PARTITIONING PROTEIN PARB-RELATED"/>
    <property type="match status" value="1"/>
</dbReference>
<evidence type="ECO:0000256" key="3">
    <source>
        <dbReference type="ARBA" id="ARBA00022829"/>
    </source>
</evidence>
<dbReference type="Pfam" id="PF02195">
    <property type="entry name" value="ParB_N"/>
    <property type="match status" value="1"/>
</dbReference>
<organism evidence="6 7">
    <name type="scientific">Pelosinus propionicus DSM 13327</name>
    <dbReference type="NCBI Taxonomy" id="1123291"/>
    <lineage>
        <taxon>Bacteria</taxon>
        <taxon>Bacillati</taxon>
        <taxon>Bacillota</taxon>
        <taxon>Negativicutes</taxon>
        <taxon>Selenomonadales</taxon>
        <taxon>Sporomusaceae</taxon>
        <taxon>Pelosinus</taxon>
    </lineage>
</organism>
<dbReference type="GO" id="GO:0005694">
    <property type="term" value="C:chromosome"/>
    <property type="evidence" value="ECO:0007669"/>
    <property type="project" value="TreeGrafter"/>
</dbReference>
<dbReference type="EMBL" id="FOTS01000020">
    <property type="protein sequence ID" value="SFL83423.1"/>
    <property type="molecule type" value="Genomic_DNA"/>
</dbReference>
<name>A0A1I4KXV4_9FIRM</name>
<comment type="similarity">
    <text evidence="2">Belongs to the ParB family.</text>
</comment>
<protein>
    <submittedName>
        <fullName evidence="6">Chromosome partitioning protein, ParB family</fullName>
    </submittedName>
</protein>
<dbReference type="GO" id="GO:0007059">
    <property type="term" value="P:chromosome segregation"/>
    <property type="evidence" value="ECO:0007669"/>
    <property type="project" value="UniProtKB-KW"/>
</dbReference>
<comment type="subcellular location">
    <subcellularLocation>
        <location evidence="1">Cytoplasm</location>
        <location evidence="1">Nucleoid</location>
    </subcellularLocation>
</comment>